<proteinExistence type="predicted"/>
<sequence>MGCNTSSEAKSTKEEKDAQENQANTNTALLQSCRYQLNSRARDSRHSRHLFGIRTLTKFSLHPISLCL</sequence>
<reference evidence="2" key="1">
    <citation type="submission" date="2022-03" db="EMBL/GenBank/DDBJ databases">
        <authorList>
            <person name="Tunstrom K."/>
        </authorList>
    </citation>
    <scope>NUCLEOTIDE SEQUENCE</scope>
</reference>
<accession>A0AAU9UM84</accession>
<comment type="caution">
    <text evidence="2">The sequence shown here is derived from an EMBL/GenBank/DDBJ whole genome shotgun (WGS) entry which is preliminary data.</text>
</comment>
<evidence type="ECO:0000313" key="2">
    <source>
        <dbReference type="EMBL" id="CAH2098754.1"/>
    </source>
</evidence>
<gene>
    <name evidence="2" type="ORF">EEDITHA_LOCUS13838</name>
</gene>
<feature type="compositionally biased region" description="Basic and acidic residues" evidence="1">
    <location>
        <begin position="10"/>
        <end position="19"/>
    </location>
</feature>
<evidence type="ECO:0000256" key="1">
    <source>
        <dbReference type="SAM" id="MobiDB-lite"/>
    </source>
</evidence>
<evidence type="ECO:0000313" key="3">
    <source>
        <dbReference type="Proteomes" id="UP001153954"/>
    </source>
</evidence>
<feature type="region of interest" description="Disordered" evidence="1">
    <location>
        <begin position="1"/>
        <end position="27"/>
    </location>
</feature>
<organism evidence="2 3">
    <name type="scientific">Euphydryas editha</name>
    <name type="common">Edith's checkerspot</name>
    <dbReference type="NCBI Taxonomy" id="104508"/>
    <lineage>
        <taxon>Eukaryota</taxon>
        <taxon>Metazoa</taxon>
        <taxon>Ecdysozoa</taxon>
        <taxon>Arthropoda</taxon>
        <taxon>Hexapoda</taxon>
        <taxon>Insecta</taxon>
        <taxon>Pterygota</taxon>
        <taxon>Neoptera</taxon>
        <taxon>Endopterygota</taxon>
        <taxon>Lepidoptera</taxon>
        <taxon>Glossata</taxon>
        <taxon>Ditrysia</taxon>
        <taxon>Papilionoidea</taxon>
        <taxon>Nymphalidae</taxon>
        <taxon>Nymphalinae</taxon>
        <taxon>Euphydryas</taxon>
    </lineage>
</organism>
<dbReference type="AlphaFoldDB" id="A0AAU9UM84"/>
<dbReference type="EMBL" id="CAKOGL010000020">
    <property type="protein sequence ID" value="CAH2098754.1"/>
    <property type="molecule type" value="Genomic_DNA"/>
</dbReference>
<name>A0AAU9UM84_EUPED</name>
<dbReference type="Proteomes" id="UP001153954">
    <property type="component" value="Unassembled WGS sequence"/>
</dbReference>
<protein>
    <submittedName>
        <fullName evidence="2">Uncharacterized protein</fullName>
    </submittedName>
</protein>
<keyword evidence="3" id="KW-1185">Reference proteome</keyword>